<dbReference type="OrthoDB" id="1653819at2"/>
<sequence length="209" mass="24985">MTLSTQFYTMLSMILMGSLLGMSLDTYQRFLNRPNQNRWIVFVHDLLFWILQALVIFYVLYLVNYGEVRFYLFLAILLGFSMYQALLKRFYLMLQESVIDGVVSVYRFIVKLLTILVYRPIRGLLLFLLATILWIGRAIWKIVGMLFLLLWKFVRIFLLLPLKWIFLQAWKLFPKTLTTRVDNLYEGTGKFILKKKKALVHYISNRKKK</sequence>
<reference evidence="2 3" key="1">
    <citation type="journal article" date="2016" name="Front. Microbiol.">
        <title>Microevolution Analysis of Bacillus coahuilensis Unveils Differences in Phosphorus Acquisition Strategies and Their Regulation.</title>
        <authorList>
            <person name="Gomez-Lunar Z."/>
            <person name="Hernandez-Gonzalez I."/>
            <person name="Rodriguez-Torres M.D."/>
            <person name="Souza V."/>
            <person name="Olmedo-Alvarez G."/>
        </authorList>
    </citation>
    <scope>NUCLEOTIDE SEQUENCE [LARGE SCALE GENOMIC DNA]</scope>
    <source>
        <strain evidence="3">p1.1.43</strain>
    </source>
</reference>
<dbReference type="InterPro" id="IPR019074">
    <property type="entry name" value="YabQ"/>
</dbReference>
<dbReference type="Pfam" id="PF09578">
    <property type="entry name" value="Spore_YabQ"/>
    <property type="match status" value="1"/>
</dbReference>
<dbReference type="Proteomes" id="UP000074108">
    <property type="component" value="Unassembled WGS sequence"/>
</dbReference>
<accession>A0A147K4X1</accession>
<proteinExistence type="predicted"/>
<feature type="transmembrane region" description="Helical" evidence="1">
    <location>
        <begin position="6"/>
        <end position="27"/>
    </location>
</feature>
<feature type="transmembrane region" description="Helical" evidence="1">
    <location>
        <begin position="98"/>
        <end position="118"/>
    </location>
</feature>
<protein>
    <submittedName>
        <fullName evidence="2">Spore coat protein</fullName>
    </submittedName>
</protein>
<organism evidence="2 3">
    <name type="scientific">Bacillus coahuilensis p1.1.43</name>
    <dbReference type="NCBI Taxonomy" id="1150625"/>
    <lineage>
        <taxon>Bacteria</taxon>
        <taxon>Bacillati</taxon>
        <taxon>Bacillota</taxon>
        <taxon>Bacilli</taxon>
        <taxon>Bacillales</taxon>
        <taxon>Bacillaceae</taxon>
        <taxon>Bacillus</taxon>
    </lineage>
</organism>
<evidence type="ECO:0000256" key="1">
    <source>
        <dbReference type="SAM" id="Phobius"/>
    </source>
</evidence>
<dbReference type="PATRIC" id="fig|1150625.3.peg.3149"/>
<dbReference type="NCBIfam" id="TIGR02893">
    <property type="entry name" value="spore_yabQ"/>
    <property type="match status" value="1"/>
</dbReference>
<keyword evidence="2" id="KW-0167">Capsid protein</keyword>
<dbReference type="AlphaFoldDB" id="A0A147K4X1"/>
<dbReference type="EMBL" id="LDYG01000049">
    <property type="protein sequence ID" value="KUP04553.1"/>
    <property type="molecule type" value="Genomic_DNA"/>
</dbReference>
<keyword evidence="1" id="KW-1133">Transmembrane helix</keyword>
<feature type="transmembrane region" description="Helical" evidence="1">
    <location>
        <begin position="124"/>
        <end position="151"/>
    </location>
</feature>
<feature type="transmembrane region" description="Helical" evidence="1">
    <location>
        <begin position="68"/>
        <end position="86"/>
    </location>
</feature>
<keyword evidence="2" id="KW-0946">Virion</keyword>
<keyword evidence="1" id="KW-0812">Transmembrane</keyword>
<evidence type="ECO:0000313" key="2">
    <source>
        <dbReference type="EMBL" id="KUP04553.1"/>
    </source>
</evidence>
<dbReference type="RefSeq" id="WP_059351833.1">
    <property type="nucleotide sequence ID" value="NZ_LDYG01000049.1"/>
</dbReference>
<comment type="caution">
    <text evidence="2">The sequence shown here is derived from an EMBL/GenBank/DDBJ whole genome shotgun (WGS) entry which is preliminary data.</text>
</comment>
<feature type="transmembrane region" description="Helical" evidence="1">
    <location>
        <begin position="39"/>
        <end position="62"/>
    </location>
</feature>
<keyword evidence="3" id="KW-1185">Reference proteome</keyword>
<keyword evidence="1" id="KW-0472">Membrane</keyword>
<dbReference type="STRING" id="1150625.Q75_15085"/>
<name>A0A147K4X1_9BACI</name>
<evidence type="ECO:0000313" key="3">
    <source>
        <dbReference type="Proteomes" id="UP000074108"/>
    </source>
</evidence>
<gene>
    <name evidence="2" type="ORF">Q75_15085</name>
</gene>